<keyword evidence="4" id="KW-1185">Reference proteome</keyword>
<name>A0A428Q6U2_9HYPO</name>
<dbReference type="Proteomes" id="UP000288168">
    <property type="component" value="Unassembled WGS sequence"/>
</dbReference>
<evidence type="ECO:0000256" key="1">
    <source>
        <dbReference type="SAM" id="MobiDB-lite"/>
    </source>
</evidence>
<feature type="transmembrane region" description="Helical" evidence="2">
    <location>
        <begin position="172"/>
        <end position="193"/>
    </location>
</feature>
<feature type="region of interest" description="Disordered" evidence="1">
    <location>
        <begin position="447"/>
        <end position="495"/>
    </location>
</feature>
<accession>A0A428Q6U2</accession>
<feature type="transmembrane region" description="Helical" evidence="2">
    <location>
        <begin position="134"/>
        <end position="152"/>
    </location>
</feature>
<evidence type="ECO:0000313" key="4">
    <source>
        <dbReference type="Proteomes" id="UP000288168"/>
    </source>
</evidence>
<evidence type="ECO:0000313" key="3">
    <source>
        <dbReference type="EMBL" id="RSL60981.1"/>
    </source>
</evidence>
<comment type="caution">
    <text evidence="3">The sequence shown here is derived from an EMBL/GenBank/DDBJ whole genome shotgun (WGS) entry which is preliminary data.</text>
</comment>
<feature type="transmembrane region" description="Helical" evidence="2">
    <location>
        <begin position="53"/>
        <end position="77"/>
    </location>
</feature>
<dbReference type="AlphaFoldDB" id="A0A428Q6U2"/>
<dbReference type="EMBL" id="NKCI01000054">
    <property type="protein sequence ID" value="RSL60981.1"/>
    <property type="molecule type" value="Genomic_DNA"/>
</dbReference>
<gene>
    <name evidence="3" type="ORF">CEP54_006452</name>
</gene>
<organism evidence="3 4">
    <name type="scientific">Fusarium duplospermum</name>
    <dbReference type="NCBI Taxonomy" id="1325734"/>
    <lineage>
        <taxon>Eukaryota</taxon>
        <taxon>Fungi</taxon>
        <taxon>Dikarya</taxon>
        <taxon>Ascomycota</taxon>
        <taxon>Pezizomycotina</taxon>
        <taxon>Sordariomycetes</taxon>
        <taxon>Hypocreomycetidae</taxon>
        <taxon>Hypocreales</taxon>
        <taxon>Nectriaceae</taxon>
        <taxon>Fusarium</taxon>
        <taxon>Fusarium solani species complex</taxon>
    </lineage>
</organism>
<proteinExistence type="predicted"/>
<keyword evidence="2" id="KW-0472">Membrane</keyword>
<protein>
    <submittedName>
        <fullName evidence="3">Uncharacterized protein</fullName>
    </submittedName>
</protein>
<feature type="compositionally biased region" description="Polar residues" evidence="1">
    <location>
        <begin position="447"/>
        <end position="469"/>
    </location>
</feature>
<dbReference type="OrthoDB" id="5342924at2759"/>
<dbReference type="STRING" id="1325734.A0A428Q6U2"/>
<reference evidence="3 4" key="1">
    <citation type="submission" date="2017-06" db="EMBL/GenBank/DDBJ databases">
        <title>Comparative genomic analysis of Ambrosia Fusariam Clade fungi.</title>
        <authorList>
            <person name="Stajich J.E."/>
            <person name="Carrillo J."/>
            <person name="Kijimoto T."/>
            <person name="Eskalen A."/>
            <person name="O'Donnell K."/>
            <person name="Kasson M."/>
        </authorList>
    </citation>
    <scope>NUCLEOTIDE SEQUENCE [LARGE SCALE GENOMIC DNA]</scope>
    <source>
        <strain evidence="3 4">NRRL62584</strain>
    </source>
</reference>
<evidence type="ECO:0000256" key="2">
    <source>
        <dbReference type="SAM" id="Phobius"/>
    </source>
</evidence>
<keyword evidence="2" id="KW-0812">Transmembrane</keyword>
<keyword evidence="2" id="KW-1133">Transmembrane helix</keyword>
<sequence>MESEPASPSTWHHFLRATGLRGFERLFYKLFGQVAWLDCEPPKPIFYNSRGSVFARLGVHLLPILTSVTIISLNLGGLYHGRDTLPGPAIDFSITSAMLQVVAKLQELLIVASLTSIVFSVIRDQLVSTMGVPLGLLFVGFMFSHLSFFWSMEFWGTLRSQLPLRTKIFTALLLAAAGIIFATAGPFVAVLLVPRIQDWDASGSPSTGLASNVFQFILDNSGMLDQHLNHADNPTETWNGDKDGSFNRTLYMEWITTLIIASGISRHGIDGALNMTGDARSWSLLDYTKRPDFNERLVTGKTARQQPNGTEFTSFFTSISINGIAYKANSATDNLAIAVLLAHMVMVLDDSVYLVYTRRSSDAWDSVMEMLILAHNSQPTSHALRNTSAGIRSLQRFKKLAVVRVTRPEDADAEAPIQSDGRVELVVHEDEEILGTVDQQVSMLPDQTVSTSTSTTAIPLLPQQGQAASKDSGIRSRKLRDPGEFQKVQPDLAHS</sequence>